<dbReference type="GO" id="GO:0016192">
    <property type="term" value="P:vesicle-mediated transport"/>
    <property type="evidence" value="ECO:0007669"/>
    <property type="project" value="InterPro"/>
</dbReference>
<evidence type="ECO:0000313" key="3">
    <source>
        <dbReference type="Ensembl" id="ENSNMLP00000040620.1"/>
    </source>
</evidence>
<protein>
    <submittedName>
        <fullName evidence="3">VPS9 domain containing 1</fullName>
    </submittedName>
</protein>
<dbReference type="Ensembl" id="ENSNMLT00000045174.1">
    <property type="protein sequence ID" value="ENSNMLP00000040620.1"/>
    <property type="gene ID" value="ENSNMLG00000024843.1"/>
</dbReference>
<dbReference type="PANTHER" id="PTHR23101:SF98">
    <property type="entry name" value="VPS9 DOMAIN-CONTAINING PROTEIN 1"/>
    <property type="match status" value="1"/>
</dbReference>
<evidence type="ECO:0000259" key="2">
    <source>
        <dbReference type="PROSITE" id="PS51205"/>
    </source>
</evidence>
<evidence type="ECO:0000256" key="1">
    <source>
        <dbReference type="SAM" id="MobiDB-lite"/>
    </source>
</evidence>
<dbReference type="Gene3D" id="1.20.1050.80">
    <property type="entry name" value="VPS9 domain"/>
    <property type="match status" value="1"/>
</dbReference>
<dbReference type="InterPro" id="IPR037191">
    <property type="entry name" value="VPS9_dom_sf"/>
</dbReference>
<dbReference type="Pfam" id="PF02204">
    <property type="entry name" value="VPS9"/>
    <property type="match status" value="1"/>
</dbReference>
<dbReference type="AlphaFoldDB" id="A0A8C6UR67"/>
<evidence type="ECO:0000313" key="4">
    <source>
        <dbReference type="Proteomes" id="UP000694523"/>
    </source>
</evidence>
<dbReference type="GO" id="GO:0005085">
    <property type="term" value="F:guanyl-nucleotide exchange factor activity"/>
    <property type="evidence" value="ECO:0007669"/>
    <property type="project" value="InterPro"/>
</dbReference>
<keyword evidence="4" id="KW-1185">Reference proteome</keyword>
<sequence length="515" mass="57970">TCKHFSLQEAYCEYLRIIHFLSYALLEEATSQSKNCVFQTNLFCARVISLITVSPSDTSVVSSPKSSSPTKKHRRVLSDGGGPSSSFIPPEVFQQLQTLKLQDSGKKELTPIEEASRLNQKLKANYEARLARLTPGQAYQKTSLTLSLQRQMMENLVIAKARQDALQRKMEDRRLRLQEEANRRFAASGAMTAEEQEQRILYTNVLEYEQDHDWPKLWKAKIKMNPDNMNLMSELVSCLFSHSDHPVVKLLRKLQYCIYNELYPIVSTSVQSPGVEFRPSLSSQNLQEQGPIHFTVLSLSFCVLCISDQLLSLCLLSFECLNTATSKDLCLASIEEAFFTPLWSAVMALFRKVNREREQAFVASVRLYRDASPADFGVPLKLFPPEGRSPQGSYPYQSAVQELKLVIKDCCPQRKLDCIVRTLRLICACAEDYRCLHEAESAPKTAAIGADDLLPILSFVALRSQCPQLVSECAALEEFIHEGYLIGEEGYCLTSMQSALSYVETLHTGTSHLGT</sequence>
<accession>A0A8C6UR67</accession>
<reference evidence="3" key="2">
    <citation type="submission" date="2025-09" db="UniProtKB">
        <authorList>
            <consortium name="Ensembl"/>
        </authorList>
    </citation>
    <scope>IDENTIFICATION</scope>
</reference>
<feature type="compositionally biased region" description="Low complexity" evidence="1">
    <location>
        <begin position="57"/>
        <end position="69"/>
    </location>
</feature>
<dbReference type="SMART" id="SM00167">
    <property type="entry name" value="VPS9"/>
    <property type="match status" value="1"/>
</dbReference>
<dbReference type="GO" id="GO:0031267">
    <property type="term" value="F:small GTPase binding"/>
    <property type="evidence" value="ECO:0007669"/>
    <property type="project" value="TreeGrafter"/>
</dbReference>
<feature type="region of interest" description="Disordered" evidence="1">
    <location>
        <begin position="57"/>
        <end position="87"/>
    </location>
</feature>
<feature type="domain" description="VPS9" evidence="2">
    <location>
        <begin position="355"/>
        <end position="512"/>
    </location>
</feature>
<dbReference type="PROSITE" id="PS51205">
    <property type="entry name" value="VPS9"/>
    <property type="match status" value="1"/>
</dbReference>
<dbReference type="GO" id="GO:0030139">
    <property type="term" value="C:endocytic vesicle"/>
    <property type="evidence" value="ECO:0007669"/>
    <property type="project" value="TreeGrafter"/>
</dbReference>
<organism evidence="3 4">
    <name type="scientific">Neogobius melanostomus</name>
    <name type="common">round goby</name>
    <dbReference type="NCBI Taxonomy" id="47308"/>
    <lineage>
        <taxon>Eukaryota</taxon>
        <taxon>Metazoa</taxon>
        <taxon>Chordata</taxon>
        <taxon>Craniata</taxon>
        <taxon>Vertebrata</taxon>
        <taxon>Euteleostomi</taxon>
        <taxon>Actinopterygii</taxon>
        <taxon>Neopterygii</taxon>
        <taxon>Teleostei</taxon>
        <taxon>Neoteleostei</taxon>
        <taxon>Acanthomorphata</taxon>
        <taxon>Gobiaria</taxon>
        <taxon>Gobiiformes</taxon>
        <taxon>Gobioidei</taxon>
        <taxon>Gobiidae</taxon>
        <taxon>Benthophilinae</taxon>
        <taxon>Neogobiini</taxon>
        <taxon>Neogobius</taxon>
    </lineage>
</organism>
<proteinExistence type="predicted"/>
<dbReference type="SUPFAM" id="SSF109993">
    <property type="entry name" value="VPS9 domain"/>
    <property type="match status" value="1"/>
</dbReference>
<dbReference type="GO" id="GO:0005829">
    <property type="term" value="C:cytosol"/>
    <property type="evidence" value="ECO:0007669"/>
    <property type="project" value="TreeGrafter"/>
</dbReference>
<dbReference type="InterPro" id="IPR045046">
    <property type="entry name" value="Vps9-like"/>
</dbReference>
<dbReference type="PANTHER" id="PTHR23101">
    <property type="entry name" value="RAB GDP/GTP EXCHANGE FACTOR"/>
    <property type="match status" value="1"/>
</dbReference>
<reference evidence="3" key="1">
    <citation type="submission" date="2025-08" db="UniProtKB">
        <authorList>
            <consortium name="Ensembl"/>
        </authorList>
    </citation>
    <scope>IDENTIFICATION</scope>
</reference>
<name>A0A8C6UR67_9GOBI</name>
<dbReference type="InterPro" id="IPR003123">
    <property type="entry name" value="VPS9"/>
</dbReference>
<dbReference type="Proteomes" id="UP000694523">
    <property type="component" value="Unplaced"/>
</dbReference>